<dbReference type="OrthoDB" id="112715at2157"/>
<dbReference type="AlphaFoldDB" id="E1RIP1"/>
<name>E1RIP1_METP4</name>
<dbReference type="EMBL" id="CP002117">
    <property type="protein sequence ID" value="ADN36633.1"/>
    <property type="molecule type" value="Genomic_DNA"/>
</dbReference>
<evidence type="ECO:0000313" key="3">
    <source>
        <dbReference type="Proteomes" id="UP000006565"/>
    </source>
</evidence>
<dbReference type="GeneID" id="9744358"/>
<gene>
    <name evidence="2" type="ordered locus">Mpet_1881</name>
</gene>
<keyword evidence="1" id="KW-0472">Membrane</keyword>
<keyword evidence="1" id="KW-0812">Transmembrane</keyword>
<evidence type="ECO:0000256" key="1">
    <source>
        <dbReference type="SAM" id="Phobius"/>
    </source>
</evidence>
<evidence type="ECO:0000313" key="2">
    <source>
        <dbReference type="EMBL" id="ADN36633.1"/>
    </source>
</evidence>
<sequence length="132" mass="14756" precursor="true">MDNVKKWIPILIITFFVGLLAGYFLPVQSDQGEEAVINTCPANVTDLTALNVALNDSRVIGFLENKSIDSITLYRVSHDEENKNLIQVGFYLSESEADTCLSSPRMYVDVNNSCMIYSVYKPYPSYIPGCKS</sequence>
<feature type="transmembrane region" description="Helical" evidence="1">
    <location>
        <begin position="7"/>
        <end position="25"/>
    </location>
</feature>
<evidence type="ECO:0008006" key="4">
    <source>
        <dbReference type="Google" id="ProtNLM"/>
    </source>
</evidence>
<keyword evidence="1" id="KW-1133">Transmembrane helix</keyword>
<dbReference type="Proteomes" id="UP000006565">
    <property type="component" value="Chromosome"/>
</dbReference>
<accession>E1RIP1</accession>
<organism evidence="2 3">
    <name type="scientific">Methanolacinia petrolearia (strain DSM 11571 / OCM 486 / SEBR 4847)</name>
    <name type="common">Methanoplanus petrolearius</name>
    <dbReference type="NCBI Taxonomy" id="679926"/>
    <lineage>
        <taxon>Archaea</taxon>
        <taxon>Methanobacteriati</taxon>
        <taxon>Methanobacteriota</taxon>
        <taxon>Stenosarchaea group</taxon>
        <taxon>Methanomicrobia</taxon>
        <taxon>Methanomicrobiales</taxon>
        <taxon>Methanomicrobiaceae</taxon>
        <taxon>Methanolacinia</taxon>
    </lineage>
</organism>
<dbReference type="HOGENOM" id="CLU_1912368_0_0_2"/>
<dbReference type="STRING" id="679926.Mpet_1881"/>
<dbReference type="KEGG" id="mpi:Mpet_1881"/>
<proteinExistence type="predicted"/>
<keyword evidence="3" id="KW-1185">Reference proteome</keyword>
<dbReference type="RefSeq" id="WP_013329810.1">
    <property type="nucleotide sequence ID" value="NC_014507.1"/>
</dbReference>
<reference evidence="2 3" key="1">
    <citation type="journal article" date="2010" name="Stand. Genomic Sci.">
        <title>Complete genome sequence of Methanoplanus petrolearius type strain (SEBR 4847).</title>
        <authorList>
            <person name="Brambilla E."/>
            <person name="Djao O.D."/>
            <person name="Daligault H."/>
            <person name="Lapidus A."/>
            <person name="Lucas S."/>
            <person name="Hammon N."/>
            <person name="Nolan M."/>
            <person name="Tice H."/>
            <person name="Cheng J.F."/>
            <person name="Han C."/>
            <person name="Tapia R."/>
            <person name="Goodwin L."/>
            <person name="Pitluck S."/>
            <person name="Liolios K."/>
            <person name="Ivanova N."/>
            <person name="Mavromatis K."/>
            <person name="Mikhailova N."/>
            <person name="Pati A."/>
            <person name="Chen A."/>
            <person name="Palaniappan K."/>
            <person name="Land M."/>
            <person name="Hauser L."/>
            <person name="Chang Y.J."/>
            <person name="Jeffries C.D."/>
            <person name="Rohde M."/>
            <person name="Spring S."/>
            <person name="Sikorski J."/>
            <person name="Goker M."/>
            <person name="Woyke T."/>
            <person name="Bristow J."/>
            <person name="Eisen J.A."/>
            <person name="Markowitz V."/>
            <person name="Hugenholtz P."/>
            <person name="Kyrpides N.C."/>
            <person name="Klenk H.P."/>
        </authorList>
    </citation>
    <scope>NUCLEOTIDE SEQUENCE [LARGE SCALE GENOMIC DNA]</scope>
    <source>
        <strain evidence="3">DSM 11571 / OCM 486 / SEBR 4847</strain>
    </source>
</reference>
<protein>
    <recommendedName>
        <fullName evidence="4">Transmembrane protein</fullName>
    </recommendedName>
</protein>